<dbReference type="InterPro" id="IPR036318">
    <property type="entry name" value="FAD-bd_PCMH-like_sf"/>
</dbReference>
<dbReference type="InterPro" id="IPR002550">
    <property type="entry name" value="CNNM"/>
</dbReference>
<protein>
    <submittedName>
        <fullName evidence="14">CBS domain containing-hemolysin-like protein</fullName>
    </submittedName>
</protein>
<keyword evidence="8 10" id="KW-0472">Membrane</keyword>
<comment type="subcellular location">
    <subcellularLocation>
        <location evidence="1">Cell membrane</location>
        <topology evidence="1">Multi-pass membrane protein</topology>
    </subcellularLocation>
</comment>
<feature type="transmembrane region" description="Helical" evidence="11">
    <location>
        <begin position="77"/>
        <end position="99"/>
    </location>
</feature>
<evidence type="ECO:0000259" key="13">
    <source>
        <dbReference type="PROSITE" id="PS51846"/>
    </source>
</evidence>
<dbReference type="GO" id="GO:0005886">
    <property type="term" value="C:plasma membrane"/>
    <property type="evidence" value="ECO:0007669"/>
    <property type="project" value="UniProtKB-SubCell"/>
</dbReference>
<dbReference type="Pfam" id="PF00571">
    <property type="entry name" value="CBS"/>
    <property type="match status" value="2"/>
</dbReference>
<dbReference type="Pfam" id="PF03471">
    <property type="entry name" value="CorC_HlyC"/>
    <property type="match status" value="1"/>
</dbReference>
<dbReference type="InterPro" id="IPR005170">
    <property type="entry name" value="Transptr-assoc_dom"/>
</dbReference>
<dbReference type="Proteomes" id="UP000256661">
    <property type="component" value="Unassembled WGS sequence"/>
</dbReference>
<feature type="domain" description="CBS" evidence="12">
    <location>
        <begin position="218"/>
        <end position="277"/>
    </location>
</feature>
<dbReference type="SMART" id="SM01091">
    <property type="entry name" value="CorC_HlyC"/>
    <property type="match status" value="1"/>
</dbReference>
<reference evidence="14 15" key="1">
    <citation type="submission" date="2018-08" db="EMBL/GenBank/DDBJ databases">
        <title>Sequencing the genomes of 1000 actinobacteria strains.</title>
        <authorList>
            <person name="Klenk H.-P."/>
        </authorList>
    </citation>
    <scope>NUCLEOTIDE SEQUENCE [LARGE SCALE GENOMIC DNA]</scope>
    <source>
        <strain evidence="14 15">DSM 43927</strain>
    </source>
</reference>
<name>A0A3D9SZ41_9ACTN</name>
<comment type="caution">
    <text evidence="14">The sequence shown here is derived from an EMBL/GenBank/DDBJ whole genome shotgun (WGS) entry which is preliminary data.</text>
</comment>
<dbReference type="InterPro" id="IPR046342">
    <property type="entry name" value="CBS_dom_sf"/>
</dbReference>
<evidence type="ECO:0000256" key="7">
    <source>
        <dbReference type="ARBA" id="ARBA00023122"/>
    </source>
</evidence>
<dbReference type="SUPFAM" id="SSF54631">
    <property type="entry name" value="CBS-domain pair"/>
    <property type="match status" value="1"/>
</dbReference>
<feature type="transmembrane region" description="Helical" evidence="11">
    <location>
        <begin position="15"/>
        <end position="43"/>
    </location>
</feature>
<evidence type="ECO:0000256" key="3">
    <source>
        <dbReference type="ARBA" id="ARBA00022475"/>
    </source>
</evidence>
<evidence type="ECO:0000313" key="14">
    <source>
        <dbReference type="EMBL" id="REE99303.1"/>
    </source>
</evidence>
<dbReference type="GO" id="GO:0050660">
    <property type="term" value="F:flavin adenine dinucleotide binding"/>
    <property type="evidence" value="ECO:0007669"/>
    <property type="project" value="InterPro"/>
</dbReference>
<feature type="transmembrane region" description="Helical" evidence="11">
    <location>
        <begin position="105"/>
        <end position="125"/>
    </location>
</feature>
<dbReference type="InterPro" id="IPR000644">
    <property type="entry name" value="CBS_dom"/>
</dbReference>
<evidence type="ECO:0000259" key="12">
    <source>
        <dbReference type="PROSITE" id="PS51371"/>
    </source>
</evidence>
<evidence type="ECO:0000313" key="15">
    <source>
        <dbReference type="Proteomes" id="UP000256661"/>
    </source>
</evidence>
<dbReference type="FunFam" id="3.10.580.10:FF:000002">
    <property type="entry name" value="Magnesium/cobalt efflux protein CorC"/>
    <property type="match status" value="1"/>
</dbReference>
<keyword evidence="15" id="KW-1185">Reference proteome</keyword>
<dbReference type="PANTHER" id="PTHR22777:SF32">
    <property type="entry name" value="UPF0053 INNER MEMBRANE PROTEIN YFJD"/>
    <property type="match status" value="1"/>
</dbReference>
<organism evidence="14 15">
    <name type="scientific">Thermomonospora umbrina</name>
    <dbReference type="NCBI Taxonomy" id="111806"/>
    <lineage>
        <taxon>Bacteria</taxon>
        <taxon>Bacillati</taxon>
        <taxon>Actinomycetota</taxon>
        <taxon>Actinomycetes</taxon>
        <taxon>Streptosporangiales</taxon>
        <taxon>Thermomonosporaceae</taxon>
        <taxon>Thermomonospora</taxon>
    </lineage>
</organism>
<keyword evidence="7 9" id="KW-0129">CBS domain</keyword>
<dbReference type="PANTHER" id="PTHR22777">
    <property type="entry name" value="HEMOLYSIN-RELATED"/>
    <property type="match status" value="1"/>
</dbReference>
<comment type="similarity">
    <text evidence="2">Belongs to the UPF0053 family.</text>
</comment>
<evidence type="ECO:0000256" key="8">
    <source>
        <dbReference type="ARBA" id="ARBA00023136"/>
    </source>
</evidence>
<dbReference type="SUPFAM" id="SSF56176">
    <property type="entry name" value="FAD-binding/transporter-associated domain-like"/>
    <property type="match status" value="1"/>
</dbReference>
<dbReference type="InterPro" id="IPR044751">
    <property type="entry name" value="Ion_transp-like_CBS"/>
</dbReference>
<dbReference type="AlphaFoldDB" id="A0A3D9SZ41"/>
<keyword evidence="3" id="KW-1003">Cell membrane</keyword>
<dbReference type="PROSITE" id="PS51371">
    <property type="entry name" value="CBS"/>
    <property type="match status" value="2"/>
</dbReference>
<feature type="domain" description="CBS" evidence="12">
    <location>
        <begin position="286"/>
        <end position="343"/>
    </location>
</feature>
<feature type="domain" description="CNNM transmembrane" evidence="13">
    <location>
        <begin position="12"/>
        <end position="199"/>
    </location>
</feature>
<evidence type="ECO:0000256" key="4">
    <source>
        <dbReference type="ARBA" id="ARBA00022692"/>
    </source>
</evidence>
<gene>
    <name evidence="14" type="ORF">DFJ69_4812</name>
</gene>
<dbReference type="PROSITE" id="PS51846">
    <property type="entry name" value="CNNM"/>
    <property type="match status" value="1"/>
</dbReference>
<dbReference type="Gene3D" id="3.30.465.10">
    <property type="match status" value="1"/>
</dbReference>
<evidence type="ECO:0000256" key="9">
    <source>
        <dbReference type="PROSITE-ProRule" id="PRU00703"/>
    </source>
</evidence>
<keyword evidence="4 10" id="KW-0812">Transmembrane</keyword>
<dbReference type="CDD" id="cd04590">
    <property type="entry name" value="CBS_pair_CorC_HlyC_assoc"/>
    <property type="match status" value="1"/>
</dbReference>
<dbReference type="Pfam" id="PF01595">
    <property type="entry name" value="CNNM"/>
    <property type="match status" value="1"/>
</dbReference>
<evidence type="ECO:0000256" key="1">
    <source>
        <dbReference type="ARBA" id="ARBA00004651"/>
    </source>
</evidence>
<dbReference type="EMBL" id="QTTT01000001">
    <property type="protein sequence ID" value="REE99303.1"/>
    <property type="molecule type" value="Genomic_DNA"/>
</dbReference>
<evidence type="ECO:0000256" key="2">
    <source>
        <dbReference type="ARBA" id="ARBA00006337"/>
    </source>
</evidence>
<keyword evidence="6 10" id="KW-1133">Transmembrane helix</keyword>
<evidence type="ECO:0000256" key="11">
    <source>
        <dbReference type="SAM" id="Phobius"/>
    </source>
</evidence>
<sequence length="451" mass="48717">MGMALERWGVVMNTAYGWLVGMAAGLVVAAGLLASVEAALATVSRVRVEELSRQGRRGSAVLAEVVADPARYLNLVLLLRISCELAATVIVADLCISWLEESPPAYVVAAVIMIVVIYVVVGVGPRTLGRQHADRIALAGAGVLHPITRVLGPLPRLLILLGNALTPGKGFREGPFASEAELRDLVDLAEQRSLIEPDEREMIHSVFELGDTLVREVMVPRTDIVFIERDKTLRQALSLALRSGFSRIPVVGENEDDVVGIAYLKDIIRRSHEHRDSESVELVESVMRPATYVPDSKPIDELLREMQARQIHLAVVIDEYGGTAGLVTIEDILEEIVGEIADEYDVESPRVEWLPDGAARVTARLPADELGDLFDVEIEVEEVDTVGGLLAYALGRVPIAGSTVTVEGLELTAESLAGRRNRIGTVLVRRGAAHGPAEGDGRPAAGERAER</sequence>
<dbReference type="Gene3D" id="3.10.580.10">
    <property type="entry name" value="CBS-domain"/>
    <property type="match status" value="1"/>
</dbReference>
<evidence type="ECO:0000256" key="6">
    <source>
        <dbReference type="ARBA" id="ARBA00022989"/>
    </source>
</evidence>
<evidence type="ECO:0000256" key="10">
    <source>
        <dbReference type="PROSITE-ProRule" id="PRU01193"/>
    </source>
</evidence>
<dbReference type="InterPro" id="IPR016169">
    <property type="entry name" value="FAD-bd_PCMH_sub2"/>
</dbReference>
<proteinExistence type="inferred from homology"/>
<accession>A0A3D9SZ41</accession>
<dbReference type="SMART" id="SM00116">
    <property type="entry name" value="CBS"/>
    <property type="match status" value="2"/>
</dbReference>
<keyword evidence="5" id="KW-0677">Repeat</keyword>
<evidence type="ECO:0000256" key="5">
    <source>
        <dbReference type="ARBA" id="ARBA00022737"/>
    </source>
</evidence>